<dbReference type="EMBL" id="PKMF04000015">
    <property type="protein sequence ID" value="KAK7859074.1"/>
    <property type="molecule type" value="Genomic_DNA"/>
</dbReference>
<reference evidence="2" key="2">
    <citation type="journal article" date="2018" name="Sci. Data">
        <title>The draft genome sequence of cork oak.</title>
        <authorList>
            <person name="Ramos A.M."/>
            <person name="Usie A."/>
            <person name="Barbosa P."/>
            <person name="Barros P.M."/>
            <person name="Capote T."/>
            <person name="Chaves I."/>
            <person name="Simoes F."/>
            <person name="Abreu I."/>
            <person name="Carrasquinho I."/>
            <person name="Faro C."/>
            <person name="Guimaraes J.B."/>
            <person name="Mendonca D."/>
            <person name="Nobrega F."/>
            <person name="Rodrigues L."/>
            <person name="Saibo N.J.M."/>
            <person name="Varela M.C."/>
            <person name="Egas C."/>
            <person name="Matos J."/>
            <person name="Miguel C.M."/>
            <person name="Oliveira M.M."/>
            <person name="Ricardo C.P."/>
            <person name="Goncalves S."/>
        </authorList>
    </citation>
    <scope>NUCLEOTIDE SEQUENCE [LARGE SCALE GENOMIC DNA]</scope>
    <source>
        <strain evidence="2">HL8</strain>
    </source>
</reference>
<name>A0AAW0M6F5_QUESU</name>
<reference evidence="2" key="3">
    <citation type="submission" date="2023-07" db="EMBL/GenBank/DDBJ databases">
        <title>An improved reference 1 genome and first organelle genomes of Quercus suber.</title>
        <authorList>
            <consortium name="Genosuber Consortium"/>
            <person name="Usie A."/>
            <person name="Serra O."/>
            <person name="Barros P."/>
        </authorList>
    </citation>
    <scope>NUCLEOTIDE SEQUENCE</scope>
    <source>
        <strain evidence="2">HL8</strain>
        <tissue evidence="2">Leaves</tissue>
    </source>
</reference>
<dbReference type="AlphaFoldDB" id="A0AAW0M6F5"/>
<gene>
    <name evidence="2" type="primary">PDR1_11</name>
    <name evidence="2" type="ORF">CFP56_008653</name>
</gene>
<evidence type="ECO:0000313" key="2">
    <source>
        <dbReference type="EMBL" id="KAK7859074.1"/>
    </source>
</evidence>
<protein>
    <submittedName>
        <fullName evidence="2">Pleiotropic drug resistance protein 1</fullName>
    </submittedName>
</protein>
<sequence>MLPPVFSGSARDGGCIFVPILGMPTPPLVHAEPSMGPSPPTPHEEVVQIEQILRTFSQWRVCGDLDALLRMLPIAGPVTAVATERQEVNVVTDYILKVLGLEVCADTLVGNQMLRGIFGGQRKRVSIDLHEATRKLIWKTVYDKALHLLRL</sequence>
<organism evidence="2">
    <name type="scientific">Quercus suber</name>
    <name type="common">Cork oak</name>
    <dbReference type="NCBI Taxonomy" id="58331"/>
    <lineage>
        <taxon>Eukaryota</taxon>
        <taxon>Viridiplantae</taxon>
        <taxon>Streptophyta</taxon>
        <taxon>Embryophyta</taxon>
        <taxon>Tracheophyta</taxon>
        <taxon>Spermatophyta</taxon>
        <taxon>Magnoliopsida</taxon>
        <taxon>eudicotyledons</taxon>
        <taxon>Gunneridae</taxon>
        <taxon>Pentapetalae</taxon>
        <taxon>rosids</taxon>
        <taxon>fabids</taxon>
        <taxon>Fagales</taxon>
        <taxon>Fagaceae</taxon>
        <taxon>Quercus</taxon>
    </lineage>
</organism>
<proteinExistence type="predicted"/>
<keyword evidence="1" id="KW-0813">Transport</keyword>
<reference evidence="2" key="1">
    <citation type="submission" date="2017-12" db="EMBL/GenBank/DDBJ databases">
        <authorList>
            <person name="Barbosa P."/>
            <person name="Usie A."/>
            <person name="Ramos A.M."/>
        </authorList>
    </citation>
    <scope>NUCLEOTIDE SEQUENCE</scope>
    <source>
        <strain evidence="2">HL8</strain>
        <tissue evidence="2">Leaves</tissue>
    </source>
</reference>
<accession>A0AAW0M6F5</accession>
<comment type="caution">
    <text evidence="2">The sequence shown here is derived from an EMBL/GenBank/DDBJ whole genome shotgun (WGS) entry which is preliminary data.</text>
</comment>
<dbReference type="PANTHER" id="PTHR19241">
    <property type="entry name" value="ATP-BINDING CASSETTE TRANSPORTER"/>
    <property type="match status" value="1"/>
</dbReference>
<evidence type="ECO:0000256" key="1">
    <source>
        <dbReference type="ARBA" id="ARBA00022448"/>
    </source>
</evidence>